<evidence type="ECO:0000313" key="3">
    <source>
        <dbReference type="Proteomes" id="UP000069940"/>
    </source>
</evidence>
<dbReference type="InterPro" id="IPR013103">
    <property type="entry name" value="RVT_2"/>
</dbReference>
<dbReference type="RefSeq" id="XP_062713746.1">
    <property type="nucleotide sequence ID" value="XM_062857762.1"/>
</dbReference>
<dbReference type="Pfam" id="PF07727">
    <property type="entry name" value="RVT_2"/>
    <property type="match status" value="1"/>
</dbReference>
<keyword evidence="3" id="KW-1185">Reference proteome</keyword>
<dbReference type="PANTHER" id="PTHR11439:SF483">
    <property type="entry name" value="PEPTIDE SYNTHASE GLIP-LIKE, PUTATIVE (AFU_ORTHOLOGUE AFUA_3G12920)-RELATED"/>
    <property type="match status" value="1"/>
</dbReference>
<evidence type="ECO:0000259" key="1">
    <source>
        <dbReference type="Pfam" id="PF07727"/>
    </source>
</evidence>
<dbReference type="InterPro" id="IPR043502">
    <property type="entry name" value="DNA/RNA_pol_sf"/>
</dbReference>
<reference evidence="2" key="2">
    <citation type="submission" date="2025-05" db="UniProtKB">
        <authorList>
            <consortium name="EnsemblMetazoa"/>
        </authorList>
    </citation>
    <scope>IDENTIFICATION</scope>
    <source>
        <strain evidence="2">Foshan</strain>
    </source>
</reference>
<dbReference type="Proteomes" id="UP000069940">
    <property type="component" value="Unassembled WGS sequence"/>
</dbReference>
<sequence length="286" mass="32492">MGFRQCQSDTWLYTRRDGDGEDMVIVLVYVDDLLVGCKDASIISAVLQELRKCFDITDLGMVKHFLGQEVRREDGCYSLRLTSYIEDLVKRFGLADCNPSKTPMDPGYVRYEDSQPMADVTRYRSLAGALLYISVNSRPDIAASVSFLGRRASQPTINDWKAAKRVLRYLKGTKELKLKFGPGEEWLLRGYSDSDWAGDHDTRKSTTGFVFLYGTGPISWVSRRQTCVTLSSMEAEYVALSDTCQELIWIRRLLSDLEEPPVGATHVFEDNQSCLSFVQAERIRMK</sequence>
<name>A0ABM1ZKG7_AEDAL</name>
<dbReference type="SUPFAM" id="SSF56672">
    <property type="entry name" value="DNA/RNA polymerases"/>
    <property type="match status" value="1"/>
</dbReference>
<accession>A0ABM1ZKG7</accession>
<feature type="domain" description="Reverse transcriptase Ty1/copia-type" evidence="1">
    <location>
        <begin position="2"/>
        <end position="104"/>
    </location>
</feature>
<dbReference type="CDD" id="cd09272">
    <property type="entry name" value="RNase_HI_RT_Ty1"/>
    <property type="match status" value="1"/>
</dbReference>
<dbReference type="GeneID" id="134290596"/>
<reference evidence="3" key="1">
    <citation type="journal article" date="2015" name="Proc. Natl. Acad. Sci. U.S.A.">
        <title>Genome sequence of the Asian Tiger mosquito, Aedes albopictus, reveals insights into its biology, genetics, and evolution.</title>
        <authorList>
            <person name="Chen X.G."/>
            <person name="Jiang X."/>
            <person name="Gu J."/>
            <person name="Xu M."/>
            <person name="Wu Y."/>
            <person name="Deng Y."/>
            <person name="Zhang C."/>
            <person name="Bonizzoni M."/>
            <person name="Dermauw W."/>
            <person name="Vontas J."/>
            <person name="Armbruster P."/>
            <person name="Huang X."/>
            <person name="Yang Y."/>
            <person name="Zhang H."/>
            <person name="He W."/>
            <person name="Peng H."/>
            <person name="Liu Y."/>
            <person name="Wu K."/>
            <person name="Chen J."/>
            <person name="Lirakis M."/>
            <person name="Topalis P."/>
            <person name="Van Leeuwen T."/>
            <person name="Hall A.B."/>
            <person name="Jiang X."/>
            <person name="Thorpe C."/>
            <person name="Mueller R.L."/>
            <person name="Sun C."/>
            <person name="Waterhouse R.M."/>
            <person name="Yan G."/>
            <person name="Tu Z.J."/>
            <person name="Fang X."/>
            <person name="James A.A."/>
        </authorList>
    </citation>
    <scope>NUCLEOTIDE SEQUENCE [LARGE SCALE GENOMIC DNA]</scope>
    <source>
        <strain evidence="3">Foshan</strain>
    </source>
</reference>
<organism evidence="2 3">
    <name type="scientific">Aedes albopictus</name>
    <name type="common">Asian tiger mosquito</name>
    <name type="synonym">Stegomyia albopicta</name>
    <dbReference type="NCBI Taxonomy" id="7160"/>
    <lineage>
        <taxon>Eukaryota</taxon>
        <taxon>Metazoa</taxon>
        <taxon>Ecdysozoa</taxon>
        <taxon>Arthropoda</taxon>
        <taxon>Hexapoda</taxon>
        <taxon>Insecta</taxon>
        <taxon>Pterygota</taxon>
        <taxon>Neoptera</taxon>
        <taxon>Endopterygota</taxon>
        <taxon>Diptera</taxon>
        <taxon>Nematocera</taxon>
        <taxon>Culicoidea</taxon>
        <taxon>Culicidae</taxon>
        <taxon>Culicinae</taxon>
        <taxon>Aedini</taxon>
        <taxon>Aedes</taxon>
        <taxon>Stegomyia</taxon>
    </lineage>
</organism>
<evidence type="ECO:0000313" key="2">
    <source>
        <dbReference type="EnsemblMetazoa" id="AALFPA23_019354.P28470"/>
    </source>
</evidence>
<dbReference type="PANTHER" id="PTHR11439">
    <property type="entry name" value="GAG-POL-RELATED RETROTRANSPOSON"/>
    <property type="match status" value="1"/>
</dbReference>
<proteinExistence type="predicted"/>
<protein>
    <recommendedName>
        <fullName evidence="1">Reverse transcriptase Ty1/copia-type domain-containing protein</fullName>
    </recommendedName>
</protein>
<dbReference type="EnsemblMetazoa" id="AALFPA23_019354.R28470">
    <property type="protein sequence ID" value="AALFPA23_019354.P28470"/>
    <property type="gene ID" value="AALFPA23_019354"/>
</dbReference>